<protein>
    <submittedName>
        <fullName evidence="2">Nucleotidyltransferase domain-containing protein</fullName>
    </submittedName>
</protein>
<comment type="caution">
    <text evidence="2">The sequence shown here is derived from an EMBL/GenBank/DDBJ whole genome shotgun (WGS) entry which is preliminary data.</text>
</comment>
<dbReference type="Pfam" id="PF18765">
    <property type="entry name" value="Polbeta"/>
    <property type="match status" value="1"/>
</dbReference>
<accession>A0AAE3JJ65</accession>
<keyword evidence="3" id="KW-1185">Reference proteome</keyword>
<dbReference type="RefSeq" id="WP_230755825.1">
    <property type="nucleotide sequence ID" value="NZ_JAINWA010000003.1"/>
</dbReference>
<dbReference type="Gene3D" id="3.30.460.10">
    <property type="entry name" value="Beta Polymerase, domain 2"/>
    <property type="match status" value="1"/>
</dbReference>
<dbReference type="InterPro" id="IPR043519">
    <property type="entry name" value="NT_sf"/>
</dbReference>
<organism evidence="2 3">
    <name type="scientific">Teretinema zuelzerae</name>
    <dbReference type="NCBI Taxonomy" id="156"/>
    <lineage>
        <taxon>Bacteria</taxon>
        <taxon>Pseudomonadati</taxon>
        <taxon>Spirochaetota</taxon>
        <taxon>Spirochaetia</taxon>
        <taxon>Spirochaetales</taxon>
        <taxon>Treponemataceae</taxon>
        <taxon>Teretinema</taxon>
    </lineage>
</organism>
<dbReference type="SUPFAM" id="SSF81301">
    <property type="entry name" value="Nucleotidyltransferase"/>
    <property type="match status" value="1"/>
</dbReference>
<dbReference type="CDD" id="cd05403">
    <property type="entry name" value="NT_KNTase_like"/>
    <property type="match status" value="1"/>
</dbReference>
<dbReference type="Proteomes" id="UP001198163">
    <property type="component" value="Unassembled WGS sequence"/>
</dbReference>
<evidence type="ECO:0000259" key="1">
    <source>
        <dbReference type="Pfam" id="PF18765"/>
    </source>
</evidence>
<feature type="domain" description="Polymerase beta nucleotidyltransferase" evidence="1">
    <location>
        <begin position="14"/>
        <end position="104"/>
    </location>
</feature>
<proteinExistence type="predicted"/>
<dbReference type="EMBL" id="JAINWA010000003">
    <property type="protein sequence ID" value="MCD1655061.1"/>
    <property type="molecule type" value="Genomic_DNA"/>
</dbReference>
<dbReference type="AlphaFoldDB" id="A0AAE3JJ65"/>
<dbReference type="InterPro" id="IPR041633">
    <property type="entry name" value="Polbeta"/>
</dbReference>
<evidence type="ECO:0000313" key="3">
    <source>
        <dbReference type="Proteomes" id="UP001198163"/>
    </source>
</evidence>
<gene>
    <name evidence="2" type="ORF">K7J14_10160</name>
</gene>
<reference evidence="2" key="1">
    <citation type="submission" date="2021-08" db="EMBL/GenBank/DDBJ databases">
        <title>Comparative analyses of Brucepasteria parasyntrophica and Teretinema zuelzerae.</title>
        <authorList>
            <person name="Song Y."/>
            <person name="Brune A."/>
        </authorList>
    </citation>
    <scope>NUCLEOTIDE SEQUENCE</scope>
    <source>
        <strain evidence="2">DSM 1903</strain>
    </source>
</reference>
<name>A0AAE3JJ65_9SPIR</name>
<evidence type="ECO:0000313" key="2">
    <source>
        <dbReference type="EMBL" id="MCD1655061.1"/>
    </source>
</evidence>
<sequence>MNNDFGLSVETIAKIRSVFAAHPEIEQARIYGSRAKGNYRTGSDIDVCLSGNSELIHANFHTLLNELDDAMLPYTMDISIYDYIENPALTEHIDRVGQLFYSKSGIE</sequence>